<evidence type="ECO:0000256" key="2">
    <source>
        <dbReference type="SAM" id="Phobius"/>
    </source>
</evidence>
<feature type="region of interest" description="Disordered" evidence="1">
    <location>
        <begin position="1"/>
        <end position="27"/>
    </location>
</feature>
<comment type="caution">
    <text evidence="3">The sequence shown here is derived from an EMBL/GenBank/DDBJ whole genome shotgun (WGS) entry which is preliminary data.</text>
</comment>
<keyword evidence="4" id="KW-1185">Reference proteome</keyword>
<dbReference type="EMBL" id="QCYY01000159">
    <property type="protein sequence ID" value="ROT85884.1"/>
    <property type="molecule type" value="Genomic_DNA"/>
</dbReference>
<dbReference type="OrthoDB" id="6371950at2759"/>
<proteinExistence type="predicted"/>
<protein>
    <submittedName>
        <fullName evidence="3">Uncharacterized protein</fullName>
    </submittedName>
</protein>
<keyword evidence="2" id="KW-1133">Transmembrane helix</keyword>
<dbReference type="AlphaFoldDB" id="A0A3R7PXN1"/>
<evidence type="ECO:0000256" key="1">
    <source>
        <dbReference type="SAM" id="MobiDB-lite"/>
    </source>
</evidence>
<evidence type="ECO:0000313" key="4">
    <source>
        <dbReference type="Proteomes" id="UP000283509"/>
    </source>
</evidence>
<keyword evidence="2" id="KW-0812">Transmembrane</keyword>
<reference evidence="3 4" key="2">
    <citation type="submission" date="2019-01" db="EMBL/GenBank/DDBJ databases">
        <title>The decoding of complex shrimp genome reveals the adaptation for benthos swimmer, frequently molting mechanism and breeding impact on genome.</title>
        <authorList>
            <person name="Sun Y."/>
            <person name="Gao Y."/>
            <person name="Yu Y."/>
        </authorList>
    </citation>
    <scope>NUCLEOTIDE SEQUENCE [LARGE SCALE GENOMIC DNA]</scope>
    <source>
        <tissue evidence="3">Muscle</tissue>
    </source>
</reference>
<feature type="transmembrane region" description="Helical" evidence="2">
    <location>
        <begin position="48"/>
        <end position="69"/>
    </location>
</feature>
<accession>A0A3R7PXN1</accession>
<name>A0A3R7PXN1_PENVA</name>
<organism evidence="3 4">
    <name type="scientific">Penaeus vannamei</name>
    <name type="common">Whiteleg shrimp</name>
    <name type="synonym">Litopenaeus vannamei</name>
    <dbReference type="NCBI Taxonomy" id="6689"/>
    <lineage>
        <taxon>Eukaryota</taxon>
        <taxon>Metazoa</taxon>
        <taxon>Ecdysozoa</taxon>
        <taxon>Arthropoda</taxon>
        <taxon>Crustacea</taxon>
        <taxon>Multicrustacea</taxon>
        <taxon>Malacostraca</taxon>
        <taxon>Eumalacostraca</taxon>
        <taxon>Eucarida</taxon>
        <taxon>Decapoda</taxon>
        <taxon>Dendrobranchiata</taxon>
        <taxon>Penaeoidea</taxon>
        <taxon>Penaeidae</taxon>
        <taxon>Penaeus</taxon>
    </lineage>
</organism>
<evidence type="ECO:0000313" key="3">
    <source>
        <dbReference type="EMBL" id="ROT85884.1"/>
    </source>
</evidence>
<dbReference type="Proteomes" id="UP000283509">
    <property type="component" value="Unassembled WGS sequence"/>
</dbReference>
<keyword evidence="2" id="KW-0472">Membrane</keyword>
<sequence length="164" mass="18503">MRRPTVSGGREGHEGENASIKGRRRQADSAALSSASFRQQRHFYMTNMIRTVLATILLAAAVVEAQYGYAKPCPPEVRYVTKTQSVPQYVTVTRYQTQTQYQTAYTTQYVTETQAVPHYVTQTQAVPHYVTETVPQYVTTTVQQKEYVTVDQYCKPSGGYGYHG</sequence>
<gene>
    <name evidence="3" type="ORF">C7M84_004439</name>
</gene>
<reference evidence="3 4" key="1">
    <citation type="submission" date="2018-04" db="EMBL/GenBank/DDBJ databases">
        <authorList>
            <person name="Zhang X."/>
            <person name="Yuan J."/>
            <person name="Li F."/>
            <person name="Xiang J."/>
        </authorList>
    </citation>
    <scope>NUCLEOTIDE SEQUENCE [LARGE SCALE GENOMIC DNA]</scope>
    <source>
        <tissue evidence="3">Muscle</tissue>
    </source>
</reference>